<dbReference type="EMBL" id="JAPWDV010000002">
    <property type="protein sequence ID" value="KAJ6220371.1"/>
    <property type="molecule type" value="Genomic_DNA"/>
</dbReference>
<gene>
    <name evidence="2" type="ORF">RDWZM_006183</name>
</gene>
<feature type="compositionally biased region" description="Low complexity" evidence="1">
    <location>
        <begin position="30"/>
        <end position="60"/>
    </location>
</feature>
<feature type="compositionally biased region" description="Basic and acidic residues" evidence="1">
    <location>
        <begin position="1"/>
        <end position="13"/>
    </location>
</feature>
<proteinExistence type="predicted"/>
<dbReference type="Proteomes" id="UP001142055">
    <property type="component" value="Chromosome 2"/>
</dbReference>
<protein>
    <submittedName>
        <fullName evidence="2">Uncharacterized protein</fullName>
    </submittedName>
</protein>
<evidence type="ECO:0000313" key="3">
    <source>
        <dbReference type="Proteomes" id="UP001142055"/>
    </source>
</evidence>
<sequence>MSSGSKGHDDLNRSAKSSNETKPNERSSKSTKSSDQSSGGQQSSSKKSSSKKCNNSSNDKQNSHSKRSTNNEVDGVVEQDVACTKTTIDEKTLEFTKPTINQLERDDEWEKKMWRFKPLSKADTVDCKEYEDFNDEIVELNSAIQTLRISYGSVIKSLIAENTRRTKKKCATLNMKKEVNFLTQMSEIDSSEKVALLTKATELENASSSEKFTLERFINPITRENTFQMLFEEVESLNRQTETFREQFFDSRGMFLKEQYESQSEIVMKRKKLNELWKWTRNLAVVVDEIARNFNDDILNYFRLH</sequence>
<evidence type="ECO:0000313" key="2">
    <source>
        <dbReference type="EMBL" id="KAJ6220371.1"/>
    </source>
</evidence>
<keyword evidence="3" id="KW-1185">Reference proteome</keyword>
<accession>A0A9Q0RN45</accession>
<comment type="caution">
    <text evidence="2">The sequence shown here is derived from an EMBL/GenBank/DDBJ whole genome shotgun (WGS) entry which is preliminary data.</text>
</comment>
<dbReference type="AlphaFoldDB" id="A0A9Q0RN45"/>
<name>A0A9Q0RN45_BLOTA</name>
<evidence type="ECO:0000256" key="1">
    <source>
        <dbReference type="SAM" id="MobiDB-lite"/>
    </source>
</evidence>
<feature type="region of interest" description="Disordered" evidence="1">
    <location>
        <begin position="1"/>
        <end position="75"/>
    </location>
</feature>
<organism evidence="2 3">
    <name type="scientific">Blomia tropicalis</name>
    <name type="common">Mite</name>
    <dbReference type="NCBI Taxonomy" id="40697"/>
    <lineage>
        <taxon>Eukaryota</taxon>
        <taxon>Metazoa</taxon>
        <taxon>Ecdysozoa</taxon>
        <taxon>Arthropoda</taxon>
        <taxon>Chelicerata</taxon>
        <taxon>Arachnida</taxon>
        <taxon>Acari</taxon>
        <taxon>Acariformes</taxon>
        <taxon>Sarcoptiformes</taxon>
        <taxon>Astigmata</taxon>
        <taxon>Glycyphagoidea</taxon>
        <taxon>Echimyopodidae</taxon>
        <taxon>Blomia</taxon>
    </lineage>
</organism>
<reference evidence="2" key="1">
    <citation type="submission" date="2022-12" db="EMBL/GenBank/DDBJ databases">
        <title>Genome assemblies of Blomia tropicalis.</title>
        <authorList>
            <person name="Cui Y."/>
        </authorList>
    </citation>
    <scope>NUCLEOTIDE SEQUENCE</scope>
    <source>
        <tissue evidence="2">Adult mites</tissue>
    </source>
</reference>